<reference evidence="4" key="1">
    <citation type="journal article" date="2014" name="Int. J. Syst. Evol. Microbiol.">
        <title>Complete genome sequence of Corynebacterium casei LMG S-19264T (=DSM 44701T), isolated from a smear-ripened cheese.</title>
        <authorList>
            <consortium name="US DOE Joint Genome Institute (JGI-PGF)"/>
            <person name="Walter F."/>
            <person name="Albersmeier A."/>
            <person name="Kalinowski J."/>
            <person name="Ruckert C."/>
        </authorList>
    </citation>
    <scope>NUCLEOTIDE SEQUENCE</scope>
    <source>
        <strain evidence="4">KCTC 12113</strain>
    </source>
</reference>
<dbReference type="SUPFAM" id="SSF56300">
    <property type="entry name" value="Metallo-dependent phosphatases"/>
    <property type="match status" value="1"/>
</dbReference>
<dbReference type="InterPro" id="IPR004843">
    <property type="entry name" value="Calcineurin-like_PHP"/>
</dbReference>
<dbReference type="PANTHER" id="PTHR10161">
    <property type="entry name" value="TARTRATE-RESISTANT ACID PHOSPHATASE TYPE 5"/>
    <property type="match status" value="1"/>
</dbReference>
<accession>A0A918IYT2</accession>
<keyword evidence="2" id="KW-0378">Hydrolase</keyword>
<name>A0A918IYT2_9FLAO</name>
<keyword evidence="5" id="KW-1185">Reference proteome</keyword>
<comment type="caution">
    <text evidence="4">The sequence shown here is derived from an EMBL/GenBank/DDBJ whole genome shotgun (WGS) entry which is preliminary data.</text>
</comment>
<evidence type="ECO:0000256" key="2">
    <source>
        <dbReference type="ARBA" id="ARBA00022801"/>
    </source>
</evidence>
<feature type="domain" description="Calcineurin-like phosphoesterase" evidence="3">
    <location>
        <begin position="38"/>
        <end position="114"/>
    </location>
</feature>
<organism evidence="4 5">
    <name type="scientific">Arenibacter certesii</name>
    <dbReference type="NCBI Taxonomy" id="228955"/>
    <lineage>
        <taxon>Bacteria</taxon>
        <taxon>Pseudomonadati</taxon>
        <taxon>Bacteroidota</taxon>
        <taxon>Flavobacteriia</taxon>
        <taxon>Flavobacteriales</taxon>
        <taxon>Flavobacteriaceae</taxon>
        <taxon>Arenibacter</taxon>
    </lineage>
</organism>
<dbReference type="InterPro" id="IPR029052">
    <property type="entry name" value="Metallo-depent_PP-like"/>
</dbReference>
<reference evidence="4" key="2">
    <citation type="submission" date="2020-09" db="EMBL/GenBank/DDBJ databases">
        <authorList>
            <person name="Sun Q."/>
            <person name="Kim S."/>
        </authorList>
    </citation>
    <scope>NUCLEOTIDE SEQUENCE</scope>
    <source>
        <strain evidence="4">KCTC 12113</strain>
    </source>
</reference>
<evidence type="ECO:0000313" key="4">
    <source>
        <dbReference type="EMBL" id="GGW39284.1"/>
    </source>
</evidence>
<dbReference type="PANTHER" id="PTHR10161:SF14">
    <property type="entry name" value="TARTRATE-RESISTANT ACID PHOSPHATASE TYPE 5"/>
    <property type="match status" value="1"/>
</dbReference>
<gene>
    <name evidence="4" type="ORF">GCM10007383_25020</name>
</gene>
<evidence type="ECO:0000259" key="3">
    <source>
        <dbReference type="Pfam" id="PF00149"/>
    </source>
</evidence>
<keyword evidence="1" id="KW-0732">Signal</keyword>
<dbReference type="InterPro" id="IPR051558">
    <property type="entry name" value="Metallophosphoesterase_PAP"/>
</dbReference>
<dbReference type="Pfam" id="PF00149">
    <property type="entry name" value="Metallophos"/>
    <property type="match status" value="1"/>
</dbReference>
<evidence type="ECO:0000256" key="1">
    <source>
        <dbReference type="ARBA" id="ARBA00022729"/>
    </source>
</evidence>
<dbReference type="Proteomes" id="UP000634668">
    <property type="component" value="Unassembled WGS sequence"/>
</dbReference>
<sequence length="187" mass="21238">MPAPYYSKIFQLHDGIKLLLVVMDTSPFIQSYQNKHEKYPHLKSLDADTQKKWLIETLSPMDKDIAWKVVVGHHPLYSGGKRKEHKDTKDFESQFADLFDSLKVDAYICGHEHDLQIIQPEGRFTTQFLSGGGSETRPAGNREGTIFSKAALGFMSFTVNGESMQIQSIKAHQNSAEILHNMELKKN</sequence>
<dbReference type="EMBL" id="BMWP01000017">
    <property type="protein sequence ID" value="GGW39284.1"/>
    <property type="molecule type" value="Genomic_DNA"/>
</dbReference>
<proteinExistence type="predicted"/>
<dbReference type="Gene3D" id="3.60.21.10">
    <property type="match status" value="1"/>
</dbReference>
<dbReference type="RefSeq" id="WP_051315608.1">
    <property type="nucleotide sequence ID" value="NZ_BMWP01000017.1"/>
</dbReference>
<dbReference type="GO" id="GO:0016787">
    <property type="term" value="F:hydrolase activity"/>
    <property type="evidence" value="ECO:0007669"/>
    <property type="project" value="UniProtKB-KW"/>
</dbReference>
<protein>
    <recommendedName>
        <fullName evidence="3">Calcineurin-like phosphoesterase domain-containing protein</fullName>
    </recommendedName>
</protein>
<dbReference type="AlphaFoldDB" id="A0A918IYT2"/>
<evidence type="ECO:0000313" key="5">
    <source>
        <dbReference type="Proteomes" id="UP000634668"/>
    </source>
</evidence>